<dbReference type="EMBL" id="FNBE01000008">
    <property type="protein sequence ID" value="SDF99385.1"/>
    <property type="molecule type" value="Genomic_DNA"/>
</dbReference>
<dbReference type="STRING" id="366584.SAMN05216377_108117"/>
<keyword evidence="3" id="KW-1185">Reference proteome</keyword>
<gene>
    <name evidence="2" type="ORF">SAMN05216377_108117</name>
</gene>
<proteinExistence type="predicted"/>
<name>A0A1G7QLN2_PSEOR</name>
<feature type="domain" description="SnoaL-like" evidence="1">
    <location>
        <begin position="10"/>
        <end position="110"/>
    </location>
</feature>
<dbReference type="Pfam" id="PF12680">
    <property type="entry name" value="SnoaL_2"/>
    <property type="match status" value="1"/>
</dbReference>
<dbReference type="SUPFAM" id="SSF54427">
    <property type="entry name" value="NTF2-like"/>
    <property type="match status" value="1"/>
</dbReference>
<organism evidence="2 3">
    <name type="scientific">Pseudonocardia oroxyli</name>
    <dbReference type="NCBI Taxonomy" id="366584"/>
    <lineage>
        <taxon>Bacteria</taxon>
        <taxon>Bacillati</taxon>
        <taxon>Actinomycetota</taxon>
        <taxon>Actinomycetes</taxon>
        <taxon>Pseudonocardiales</taxon>
        <taxon>Pseudonocardiaceae</taxon>
        <taxon>Pseudonocardia</taxon>
    </lineage>
</organism>
<dbReference type="RefSeq" id="WP_093083884.1">
    <property type="nucleotide sequence ID" value="NZ_FNBE01000008.1"/>
</dbReference>
<evidence type="ECO:0000259" key="1">
    <source>
        <dbReference type="Pfam" id="PF12680"/>
    </source>
</evidence>
<protein>
    <submittedName>
        <fullName evidence="2">SnoaL-like domain-containing protein</fullName>
    </submittedName>
</protein>
<sequence length="121" mass="12645">MTDLTTTVDTWLRAYAEPDAATRATLIAQVWAPEGELVDPPVTGAGADGIDAVARALQAQFPGHAFRRTSAVDAHHDVARYTWAMLAPDGATALTGTDVVTLADDGRLARVAGFFGDPVPA</sequence>
<evidence type="ECO:0000313" key="2">
    <source>
        <dbReference type="EMBL" id="SDF99385.1"/>
    </source>
</evidence>
<dbReference type="Proteomes" id="UP000198967">
    <property type="component" value="Unassembled WGS sequence"/>
</dbReference>
<dbReference type="InterPro" id="IPR037401">
    <property type="entry name" value="SnoaL-like"/>
</dbReference>
<reference evidence="2 3" key="1">
    <citation type="submission" date="2016-10" db="EMBL/GenBank/DDBJ databases">
        <authorList>
            <person name="de Groot N.N."/>
        </authorList>
    </citation>
    <scope>NUCLEOTIDE SEQUENCE [LARGE SCALE GENOMIC DNA]</scope>
    <source>
        <strain evidence="2 3">CGMCC 4.3143</strain>
    </source>
</reference>
<dbReference type="InterPro" id="IPR032710">
    <property type="entry name" value="NTF2-like_dom_sf"/>
</dbReference>
<evidence type="ECO:0000313" key="3">
    <source>
        <dbReference type="Proteomes" id="UP000198967"/>
    </source>
</evidence>
<accession>A0A1G7QLN2</accession>
<dbReference type="OrthoDB" id="9808719at2"/>
<dbReference type="AlphaFoldDB" id="A0A1G7QLN2"/>
<dbReference type="Gene3D" id="3.10.450.50">
    <property type="match status" value="1"/>
</dbReference>